<dbReference type="Gene3D" id="3.40.50.880">
    <property type="match status" value="1"/>
</dbReference>
<reference evidence="1 2" key="1">
    <citation type="submission" date="2020-11" db="EMBL/GenBank/DDBJ databases">
        <title>Streptomyces spirodelae sp. nov., isolated from duckweed.</title>
        <authorList>
            <person name="Saimee Y."/>
            <person name="Duangmal K."/>
        </authorList>
    </citation>
    <scope>NUCLEOTIDE SEQUENCE [LARGE SCALE GENOMIC DNA]</scope>
    <source>
        <strain evidence="1 2">S16-07</strain>
    </source>
</reference>
<dbReference type="InterPro" id="IPR015834">
    <property type="entry name" value="UCP016642"/>
</dbReference>
<keyword evidence="2" id="KW-1185">Reference proteome</keyword>
<accession>A0ABS3X8R5</accession>
<gene>
    <name evidence="1" type="ORF">ITI46_08650</name>
</gene>
<protein>
    <recommendedName>
        <fullName evidence="3">Biotin-protein ligase N-terminal domain-containing protein</fullName>
    </recommendedName>
</protein>
<proteinExistence type="predicted"/>
<sequence>MDRRRLLSLTLPAVGLTTVQAACGRPRPHPRARALVYRGPAACEGCSEAVAALLRTARSRPRVQYCGPGEEVPLTASALAKADVYAQPGGGDDVKAAWREVRPFAGPLRHWVRGGGRYLGFCMGGYLAGRSPGFGLLPGDTDAYIASRGASVHTSADTVVPVRWRGRRRHMYFQDGPYFRLADKATASVIATYDNGLPAALLAPFGKGQVAVVGPHPEADATWYADQELTNPDGIRFDLGHDLVASAMADAPS</sequence>
<comment type="caution">
    <text evidence="1">The sequence shown here is derived from an EMBL/GenBank/DDBJ whole genome shotgun (WGS) entry which is preliminary data.</text>
</comment>
<dbReference type="EMBL" id="JADKMA010000030">
    <property type="protein sequence ID" value="MBO8191748.1"/>
    <property type="molecule type" value="Genomic_DNA"/>
</dbReference>
<organism evidence="1 2">
    <name type="scientific">Streptomyces oryzae</name>
    <dbReference type="NCBI Taxonomy" id="1434886"/>
    <lineage>
        <taxon>Bacteria</taxon>
        <taxon>Bacillati</taxon>
        <taxon>Actinomycetota</taxon>
        <taxon>Actinomycetes</taxon>
        <taxon>Kitasatosporales</taxon>
        <taxon>Streptomycetaceae</taxon>
        <taxon>Streptomyces</taxon>
    </lineage>
</organism>
<dbReference type="Proteomes" id="UP001519064">
    <property type="component" value="Unassembled WGS sequence"/>
</dbReference>
<evidence type="ECO:0000313" key="1">
    <source>
        <dbReference type="EMBL" id="MBO8191748.1"/>
    </source>
</evidence>
<evidence type="ECO:0000313" key="2">
    <source>
        <dbReference type="Proteomes" id="UP001519064"/>
    </source>
</evidence>
<name>A0ABS3X8R5_9ACTN</name>
<dbReference type="InterPro" id="IPR029062">
    <property type="entry name" value="Class_I_gatase-like"/>
</dbReference>
<dbReference type="SUPFAM" id="SSF52317">
    <property type="entry name" value="Class I glutamine amidotransferase-like"/>
    <property type="match status" value="1"/>
</dbReference>
<evidence type="ECO:0008006" key="3">
    <source>
        <dbReference type="Google" id="ProtNLM"/>
    </source>
</evidence>
<dbReference type="PIRSF" id="PIRSF016642">
    <property type="entry name" value="UCP016642"/>
    <property type="match status" value="1"/>
</dbReference>